<sequence length="386" mass="45434">MDKKVIIDSLNMVNSTGKVFLQAVNFPDRVFLIQREHTVPKCQKITVYEFSRETGQLMHIFDKPDAKKAKPVCFGHQNRLFIILPGAFSIAYDYKNYQKLEFAVLTYNISNTNDLKPVILNDRELFILQSSKWSKKPKSQGEIWTIDLQSLVKWSTIDIKTDTRPKDLLQFGVLPYRKPGDGRMIIMIFGGSYNTLRQCFLMDDLRRDVSRCSIYTGDFDRMLTNQLYMSENEIIAFGVERMHIFDKRNQKFTARCYDFAYDYDLRNQRFIDYMEIEDDEENDLELPKKRRKSEPADEEHKKRDSSLQEDEDSEQNNIDNPEEAPSQFDVDMSDTQMALRNELFMHSLPTTQDPNFTQNQNANRYVQQQQEEVDMTQSNNIDDLVN</sequence>
<dbReference type="AlphaFoldDB" id="A0A8J8P1D9"/>
<dbReference type="Proteomes" id="UP000785679">
    <property type="component" value="Unassembled WGS sequence"/>
</dbReference>
<feature type="region of interest" description="Disordered" evidence="1">
    <location>
        <begin position="281"/>
        <end position="328"/>
    </location>
</feature>
<protein>
    <submittedName>
        <fullName evidence="2">Uncharacterized protein</fullName>
    </submittedName>
</protein>
<feature type="compositionally biased region" description="Basic and acidic residues" evidence="1">
    <location>
        <begin position="293"/>
        <end position="306"/>
    </location>
</feature>
<evidence type="ECO:0000313" key="2">
    <source>
        <dbReference type="EMBL" id="TNV84359.1"/>
    </source>
</evidence>
<organism evidence="2 3">
    <name type="scientific">Halteria grandinella</name>
    <dbReference type="NCBI Taxonomy" id="5974"/>
    <lineage>
        <taxon>Eukaryota</taxon>
        <taxon>Sar</taxon>
        <taxon>Alveolata</taxon>
        <taxon>Ciliophora</taxon>
        <taxon>Intramacronucleata</taxon>
        <taxon>Spirotrichea</taxon>
        <taxon>Stichotrichia</taxon>
        <taxon>Sporadotrichida</taxon>
        <taxon>Halteriidae</taxon>
        <taxon>Halteria</taxon>
    </lineage>
</organism>
<reference evidence="2" key="1">
    <citation type="submission" date="2019-06" db="EMBL/GenBank/DDBJ databases">
        <authorList>
            <person name="Zheng W."/>
        </authorList>
    </citation>
    <scope>NUCLEOTIDE SEQUENCE</scope>
    <source>
        <strain evidence="2">QDHG01</strain>
    </source>
</reference>
<feature type="region of interest" description="Disordered" evidence="1">
    <location>
        <begin position="345"/>
        <end position="386"/>
    </location>
</feature>
<evidence type="ECO:0000313" key="3">
    <source>
        <dbReference type="Proteomes" id="UP000785679"/>
    </source>
</evidence>
<feature type="compositionally biased region" description="Polar residues" evidence="1">
    <location>
        <begin position="348"/>
        <end position="386"/>
    </location>
</feature>
<evidence type="ECO:0000256" key="1">
    <source>
        <dbReference type="SAM" id="MobiDB-lite"/>
    </source>
</evidence>
<dbReference type="OrthoDB" id="10554364at2759"/>
<name>A0A8J8P1D9_HALGN</name>
<keyword evidence="3" id="KW-1185">Reference proteome</keyword>
<proteinExistence type="predicted"/>
<comment type="caution">
    <text evidence="2">The sequence shown here is derived from an EMBL/GenBank/DDBJ whole genome shotgun (WGS) entry which is preliminary data.</text>
</comment>
<gene>
    <name evidence="2" type="ORF">FGO68_gene7478</name>
</gene>
<dbReference type="EMBL" id="RRYP01002856">
    <property type="protein sequence ID" value="TNV84359.1"/>
    <property type="molecule type" value="Genomic_DNA"/>
</dbReference>
<accession>A0A8J8P1D9</accession>